<gene>
    <name evidence="5" type="primary">LOC103330726</name>
</gene>
<accession>A0ABM0NY58</accession>
<dbReference type="InterPro" id="IPR054722">
    <property type="entry name" value="PolX-like_BBD"/>
</dbReference>
<dbReference type="Pfam" id="PF13976">
    <property type="entry name" value="gag_pre-integrs"/>
    <property type="match status" value="2"/>
</dbReference>
<reference evidence="4" key="1">
    <citation type="journal article" date="2012" name="Nat. Commun.">
        <title>The genome of Prunus mume.</title>
        <authorList>
            <person name="Zhang Q."/>
            <person name="Chen W."/>
            <person name="Sun L."/>
            <person name="Zhao F."/>
            <person name="Huang B."/>
            <person name="Yang W."/>
            <person name="Tao Y."/>
            <person name="Wang J."/>
            <person name="Yuan Z."/>
            <person name="Fan G."/>
            <person name="Xing Z."/>
            <person name="Han C."/>
            <person name="Pan H."/>
            <person name="Zhong X."/>
            <person name="Shi W."/>
            <person name="Liang X."/>
            <person name="Du D."/>
            <person name="Sun F."/>
            <person name="Xu Z."/>
            <person name="Hao R."/>
            <person name="Lv T."/>
            <person name="Lv Y."/>
            <person name="Zheng Z."/>
            <person name="Sun M."/>
            <person name="Luo L."/>
            <person name="Cai M."/>
            <person name="Gao Y."/>
            <person name="Wang J."/>
            <person name="Yin Y."/>
            <person name="Xu X."/>
            <person name="Cheng T."/>
            <person name="Wang J."/>
        </authorList>
    </citation>
    <scope>NUCLEOTIDE SEQUENCE [LARGE SCALE GENOMIC DNA]</scope>
</reference>
<feature type="region of interest" description="Disordered" evidence="2">
    <location>
        <begin position="551"/>
        <end position="572"/>
    </location>
</feature>
<keyword evidence="1" id="KW-0863">Zinc-finger</keyword>
<dbReference type="InterPro" id="IPR001878">
    <property type="entry name" value="Znf_CCHC"/>
</dbReference>
<dbReference type="Pfam" id="PF22936">
    <property type="entry name" value="Pol_BBD"/>
    <property type="match status" value="1"/>
</dbReference>
<feature type="domain" description="CCHC-type" evidence="3">
    <location>
        <begin position="93"/>
        <end position="107"/>
    </location>
</feature>
<evidence type="ECO:0000256" key="1">
    <source>
        <dbReference type="PROSITE-ProRule" id="PRU00047"/>
    </source>
</evidence>
<sequence>MTIFKSRGLWNLVEKGVKTSDSEKKKDEGSSEDDVDGKMAIVLMQDAKALESFIMQSRIKSSLESPMLNQRRWHGICRTKNITVVSRYKGKPKCYNCDRFGHLAKECTAAKTVQKANSANQLEMTGNLFYANSTVTGPRVNGEWYIDSGCSNHMIRNVELLVDVRINIADKVEMPTGDLVNVAGMGSLVIDTNKGRKYVREVMYLPGLKENLLSVGQMDEHGYFLVFGGGMCSVYDGPSLESLVMKVKKKVNRCYPLALLSENQVVLKASVTHSTETWHKRLGHLHFGGLKQLRDKEMVQGCLSLEVIIYDGPSLESLVMKVKKKVNRCYPLALLSENQVVLKASVTHSTETWHKRLGHLHFGGLKQLRDKEMVQGCLSLKTTMESAKAANLENNTEKNFQEIKHKEQLLYLNWLTKFKAMTELQSGFKIKCLRSDRGGKFKLSEFVLLFEHRHNLEPKSFKGVFVGYATCEKGYRVFDPLSTKLFLSRDIVFDEEAAWNWEENSESISPNAGSFIHGDISTGSSDRMVLSPTSSTLSPPRRVLSIEDFEVQSKSPISSESASMSNLSERHN</sequence>
<dbReference type="PROSITE" id="PS50158">
    <property type="entry name" value="ZF_CCHC"/>
    <property type="match status" value="1"/>
</dbReference>
<dbReference type="InterPro" id="IPR057670">
    <property type="entry name" value="SH3_retrovirus"/>
</dbReference>
<keyword evidence="1" id="KW-0479">Metal-binding</keyword>
<dbReference type="Pfam" id="PF00098">
    <property type="entry name" value="zf-CCHC"/>
    <property type="match status" value="1"/>
</dbReference>
<dbReference type="GeneID" id="103330726"/>
<dbReference type="Proteomes" id="UP000694861">
    <property type="component" value="Linkage group LG5"/>
</dbReference>
<name>A0ABM0NY58_PRUMU</name>
<evidence type="ECO:0000313" key="5">
    <source>
        <dbReference type="RefSeq" id="XP_008231555.1"/>
    </source>
</evidence>
<dbReference type="Pfam" id="PF25597">
    <property type="entry name" value="SH3_retrovirus"/>
    <property type="match status" value="1"/>
</dbReference>
<evidence type="ECO:0000256" key="2">
    <source>
        <dbReference type="SAM" id="MobiDB-lite"/>
    </source>
</evidence>
<protein>
    <submittedName>
        <fullName evidence="5">Uncharacterized protein LOC103330726</fullName>
    </submittedName>
</protein>
<organism evidence="4 5">
    <name type="scientific">Prunus mume</name>
    <name type="common">Japanese apricot</name>
    <name type="synonym">Armeniaca mume</name>
    <dbReference type="NCBI Taxonomy" id="102107"/>
    <lineage>
        <taxon>Eukaryota</taxon>
        <taxon>Viridiplantae</taxon>
        <taxon>Streptophyta</taxon>
        <taxon>Embryophyta</taxon>
        <taxon>Tracheophyta</taxon>
        <taxon>Spermatophyta</taxon>
        <taxon>Magnoliopsida</taxon>
        <taxon>eudicotyledons</taxon>
        <taxon>Gunneridae</taxon>
        <taxon>Pentapetalae</taxon>
        <taxon>rosids</taxon>
        <taxon>fabids</taxon>
        <taxon>Rosales</taxon>
        <taxon>Rosaceae</taxon>
        <taxon>Amygdaloideae</taxon>
        <taxon>Amygdaleae</taxon>
        <taxon>Prunus</taxon>
    </lineage>
</organism>
<feature type="compositionally biased region" description="Low complexity" evidence="2">
    <location>
        <begin position="558"/>
        <end position="572"/>
    </location>
</feature>
<dbReference type="InterPro" id="IPR036875">
    <property type="entry name" value="Znf_CCHC_sf"/>
</dbReference>
<evidence type="ECO:0000313" key="4">
    <source>
        <dbReference type="Proteomes" id="UP000694861"/>
    </source>
</evidence>
<keyword evidence="1" id="KW-0862">Zinc</keyword>
<dbReference type="SMART" id="SM00343">
    <property type="entry name" value="ZnF_C2HC"/>
    <property type="match status" value="1"/>
</dbReference>
<dbReference type="Gene3D" id="4.10.60.10">
    <property type="entry name" value="Zinc finger, CCHC-type"/>
    <property type="match status" value="1"/>
</dbReference>
<evidence type="ECO:0000259" key="3">
    <source>
        <dbReference type="PROSITE" id="PS50158"/>
    </source>
</evidence>
<dbReference type="InterPro" id="IPR025724">
    <property type="entry name" value="GAG-pre-integrase_dom"/>
</dbReference>
<dbReference type="RefSeq" id="XP_008231555.1">
    <property type="nucleotide sequence ID" value="XM_008233333.1"/>
</dbReference>
<reference evidence="5" key="2">
    <citation type="submission" date="2025-08" db="UniProtKB">
        <authorList>
            <consortium name="RefSeq"/>
        </authorList>
    </citation>
    <scope>IDENTIFICATION</scope>
</reference>
<proteinExistence type="predicted"/>
<dbReference type="SUPFAM" id="SSF57756">
    <property type="entry name" value="Retrovirus zinc finger-like domains"/>
    <property type="match status" value="1"/>
</dbReference>
<keyword evidence="4" id="KW-1185">Reference proteome</keyword>